<evidence type="ECO:0000256" key="11">
    <source>
        <dbReference type="ARBA" id="ARBA00022989"/>
    </source>
</evidence>
<organism evidence="21">
    <name type="scientific">Triatoma dimidiata</name>
    <name type="common">Kissing bug</name>
    <name type="synonym">Meccus dimidiatus</name>
    <dbReference type="NCBI Taxonomy" id="72491"/>
    <lineage>
        <taxon>Eukaryota</taxon>
        <taxon>Metazoa</taxon>
        <taxon>Ecdysozoa</taxon>
        <taxon>Arthropoda</taxon>
        <taxon>Hexapoda</taxon>
        <taxon>Insecta</taxon>
        <taxon>Pterygota</taxon>
        <taxon>Neoptera</taxon>
        <taxon>Paraneoptera</taxon>
        <taxon>Hemiptera</taxon>
        <taxon>Heteroptera</taxon>
        <taxon>Panheteroptera</taxon>
        <taxon>Cimicomorpha</taxon>
        <taxon>Reduviidae</taxon>
        <taxon>Triatominae</taxon>
        <taxon>Triatoma</taxon>
    </lineage>
</organism>
<feature type="transmembrane region" description="Helical" evidence="18">
    <location>
        <begin position="333"/>
        <end position="356"/>
    </location>
</feature>
<evidence type="ECO:0000256" key="14">
    <source>
        <dbReference type="ARBA" id="ARBA00023128"/>
    </source>
</evidence>
<dbReference type="InterPro" id="IPR003945">
    <property type="entry name" value="NU5C-like"/>
</dbReference>
<feature type="transmembrane region" description="Helical" evidence="18">
    <location>
        <begin position="376"/>
        <end position="402"/>
    </location>
</feature>
<evidence type="ECO:0000256" key="5">
    <source>
        <dbReference type="ARBA" id="ARBA00022448"/>
    </source>
</evidence>
<keyword evidence="14 21" id="KW-0496">Mitochondrion</keyword>
<protein>
    <recommendedName>
        <fullName evidence="4">NADH-ubiquinone oxidoreductase chain 5</fullName>
        <ecNumber evidence="3">7.1.1.2</ecNumber>
    </recommendedName>
    <alternativeName>
        <fullName evidence="16">NADH dehydrogenase subunit 5</fullName>
    </alternativeName>
</protein>
<keyword evidence="11 18" id="KW-1133">Transmembrane helix</keyword>
<gene>
    <name evidence="21" type="primary">ND5</name>
</gene>
<keyword evidence="7 18" id="KW-0812">Transmembrane</keyword>
<feature type="transmembrane region" description="Helical" evidence="18">
    <location>
        <begin position="456"/>
        <end position="474"/>
    </location>
</feature>
<evidence type="ECO:0000259" key="20">
    <source>
        <dbReference type="Pfam" id="PF06455"/>
    </source>
</evidence>
<feature type="transmembrane region" description="Helical" evidence="18">
    <location>
        <begin position="213"/>
        <end position="233"/>
    </location>
</feature>
<accession>A0A898CVR5</accession>
<dbReference type="PANTHER" id="PTHR42829">
    <property type="entry name" value="NADH-UBIQUINONE OXIDOREDUCTASE CHAIN 5"/>
    <property type="match status" value="1"/>
</dbReference>
<dbReference type="PRINTS" id="PR01434">
    <property type="entry name" value="NADHDHGNASE5"/>
</dbReference>
<evidence type="ECO:0000256" key="13">
    <source>
        <dbReference type="ARBA" id="ARBA00023075"/>
    </source>
</evidence>
<dbReference type="EC" id="7.1.1.2" evidence="3"/>
<feature type="transmembrane region" description="Helical" evidence="18">
    <location>
        <begin position="303"/>
        <end position="321"/>
    </location>
</feature>
<keyword evidence="5" id="KW-0813">Transport</keyword>
<feature type="transmembrane region" description="Helical" evidence="18">
    <location>
        <begin position="239"/>
        <end position="260"/>
    </location>
</feature>
<feature type="transmembrane region" description="Helical" evidence="18">
    <location>
        <begin position="52"/>
        <end position="77"/>
    </location>
</feature>
<feature type="domain" description="NADH:quinone oxidoreductase/Mrp antiporter transmembrane" evidence="19">
    <location>
        <begin position="108"/>
        <end position="385"/>
    </location>
</feature>
<keyword evidence="12" id="KW-0520">NAD</keyword>
<proteinExistence type="predicted"/>
<evidence type="ECO:0000256" key="8">
    <source>
        <dbReference type="ARBA" id="ARBA00022792"/>
    </source>
</evidence>
<keyword evidence="13" id="KW-0830">Ubiquinone</keyword>
<dbReference type="GO" id="GO:0005743">
    <property type="term" value="C:mitochondrial inner membrane"/>
    <property type="evidence" value="ECO:0007669"/>
    <property type="project" value="UniProtKB-SubCell"/>
</dbReference>
<dbReference type="Pfam" id="PF06455">
    <property type="entry name" value="NADH5_C"/>
    <property type="match status" value="1"/>
</dbReference>
<dbReference type="InterPro" id="IPR001750">
    <property type="entry name" value="ND/Mrp_TM"/>
</dbReference>
<comment type="catalytic activity">
    <reaction evidence="17">
        <text>a ubiquinone + NADH + 5 H(+)(in) = a ubiquinol + NAD(+) + 4 H(+)(out)</text>
        <dbReference type="Rhea" id="RHEA:29091"/>
        <dbReference type="Rhea" id="RHEA-COMP:9565"/>
        <dbReference type="Rhea" id="RHEA-COMP:9566"/>
        <dbReference type="ChEBI" id="CHEBI:15378"/>
        <dbReference type="ChEBI" id="CHEBI:16389"/>
        <dbReference type="ChEBI" id="CHEBI:17976"/>
        <dbReference type="ChEBI" id="CHEBI:57540"/>
        <dbReference type="ChEBI" id="CHEBI:57945"/>
        <dbReference type="EC" id="7.1.1.2"/>
    </reaction>
</comment>
<feature type="transmembrane region" description="Helical" evidence="18">
    <location>
        <begin position="153"/>
        <end position="171"/>
    </location>
</feature>
<dbReference type="GO" id="GO:0042773">
    <property type="term" value="P:ATP synthesis coupled electron transport"/>
    <property type="evidence" value="ECO:0007669"/>
    <property type="project" value="InterPro"/>
</dbReference>
<keyword evidence="10" id="KW-0249">Electron transport</keyword>
<feature type="transmembrane region" description="Helical" evidence="18">
    <location>
        <begin position="89"/>
        <end position="107"/>
    </location>
</feature>
<dbReference type="InterPro" id="IPR010934">
    <property type="entry name" value="NADH_DH_su5_C"/>
</dbReference>
<reference evidence="21" key="1">
    <citation type="submission" date="2020-07" db="EMBL/GenBank/DDBJ databases">
        <authorList>
            <person name="Justi S.A."/>
            <person name="Linton Y.-M."/>
        </authorList>
    </citation>
    <scope>NUCLEOTIDE SEQUENCE</scope>
</reference>
<evidence type="ECO:0000313" key="21">
    <source>
        <dbReference type="EMBL" id="QSH90988.1"/>
    </source>
</evidence>
<dbReference type="GO" id="GO:0008137">
    <property type="term" value="F:NADH dehydrogenase (ubiquinone) activity"/>
    <property type="evidence" value="ECO:0007669"/>
    <property type="project" value="UniProtKB-EC"/>
</dbReference>
<evidence type="ECO:0000256" key="1">
    <source>
        <dbReference type="ARBA" id="ARBA00003257"/>
    </source>
</evidence>
<feature type="transmembrane region" description="Helical" evidence="18">
    <location>
        <begin position="113"/>
        <end position="132"/>
    </location>
</feature>
<feature type="transmembrane region" description="Helical" evidence="18">
    <location>
        <begin position="272"/>
        <end position="297"/>
    </location>
</feature>
<evidence type="ECO:0000256" key="12">
    <source>
        <dbReference type="ARBA" id="ARBA00023027"/>
    </source>
</evidence>
<name>A0A898CVR5_TRIDM</name>
<evidence type="ECO:0000256" key="7">
    <source>
        <dbReference type="ARBA" id="ARBA00022692"/>
    </source>
</evidence>
<evidence type="ECO:0000256" key="15">
    <source>
        <dbReference type="ARBA" id="ARBA00023136"/>
    </source>
</evidence>
<evidence type="ECO:0000259" key="19">
    <source>
        <dbReference type="Pfam" id="PF00361"/>
    </source>
</evidence>
<feature type="transmembrane region" description="Helical" evidence="18">
    <location>
        <begin position="7"/>
        <end position="32"/>
    </location>
</feature>
<keyword evidence="9" id="KW-1278">Translocase</keyword>
<comment type="subcellular location">
    <subcellularLocation>
        <location evidence="2">Mitochondrion inner membrane</location>
        <topology evidence="2">Multi-pass membrane protein</topology>
    </subcellularLocation>
</comment>
<evidence type="ECO:0000256" key="17">
    <source>
        <dbReference type="ARBA" id="ARBA00049551"/>
    </source>
</evidence>
<evidence type="ECO:0000256" key="18">
    <source>
        <dbReference type="SAM" id="Phobius"/>
    </source>
</evidence>
<dbReference type="AlphaFoldDB" id="A0A898CVR5"/>
<evidence type="ECO:0000256" key="9">
    <source>
        <dbReference type="ARBA" id="ARBA00022967"/>
    </source>
</evidence>
<dbReference type="GO" id="GO:0003954">
    <property type="term" value="F:NADH dehydrogenase activity"/>
    <property type="evidence" value="ECO:0007669"/>
    <property type="project" value="TreeGrafter"/>
</dbReference>
<evidence type="ECO:0000256" key="2">
    <source>
        <dbReference type="ARBA" id="ARBA00004448"/>
    </source>
</evidence>
<dbReference type="PANTHER" id="PTHR42829:SF2">
    <property type="entry name" value="NADH-UBIQUINONE OXIDOREDUCTASE CHAIN 5"/>
    <property type="match status" value="1"/>
</dbReference>
<keyword evidence="6" id="KW-0679">Respiratory chain</keyword>
<feature type="transmembrane region" description="Helical" evidence="18">
    <location>
        <begin position="486"/>
        <end position="508"/>
    </location>
</feature>
<feature type="transmembrane region" description="Helical" evidence="18">
    <location>
        <begin position="423"/>
        <end position="450"/>
    </location>
</feature>
<dbReference type="PRINTS" id="PR01435">
    <property type="entry name" value="NPOXDRDTASE5"/>
</dbReference>
<sequence>MLNKWSVYLLGSLILFLTGMLFFLIGSLYLIWDYIVFMDWEILSLNSCVVTMTLLFDWMSLVFVGCVFIISSMVIYYSESYMGSDLDRIRFYFLVILFVMSMMMMIVSPNLMSILIGWDGLGLVSYCLVIYFQNYKSYSAGMLTILTNRVGDVAILLSIAWMLNYGSWHYIYYMGMWDFMEFYLVSLIILAGFTSSAQIPFSSWLPAAMAAPTPVSSLVHSSTLVTAGVYLLIRFSDLILNLDCSLVLTLSMMTMFMAGLGANFEFDLSKIIALSTLSQLGLMMSILFIGYPVLAFLHLLTHAFFKALLFLCAGLMIHCMSDSQDIRHMGLMVNHLPFTCTCFCISNMSLCGMPFMSGFYSKDIILEMMMVSGYNFFVFMIFFLSIGLTVSYTFRVIYYTLFYHINVYSCQSYTEDGIMMKSMIVLSVLAIFGGSMLSWMVFSVPFLVVLPLFLKLMPLTFIFLGGWLGYELSVPFLGGGLLSERFYFVSFFSGSMWFMPYFSTSMIYGKSFYVSSWYLEVMDGGWGEYLVSNSFLFLSSLISSTMNYYQFNNVSIFMMVFILIVIFSLI</sequence>
<feature type="domain" description="NADH dehydrogenase subunit 5 C-terminal" evidence="20">
    <location>
        <begin position="392"/>
        <end position="569"/>
    </location>
</feature>
<feature type="transmembrane region" description="Helical" evidence="18">
    <location>
        <begin position="183"/>
        <end position="201"/>
    </location>
</feature>
<evidence type="ECO:0000256" key="4">
    <source>
        <dbReference type="ARBA" id="ARBA00021096"/>
    </source>
</evidence>
<feature type="transmembrane region" description="Helical" evidence="18">
    <location>
        <begin position="548"/>
        <end position="569"/>
    </location>
</feature>
<evidence type="ECO:0000256" key="3">
    <source>
        <dbReference type="ARBA" id="ARBA00012944"/>
    </source>
</evidence>
<dbReference type="EMBL" id="MT757851">
    <property type="protein sequence ID" value="QSH90988.1"/>
    <property type="molecule type" value="Genomic_DNA"/>
</dbReference>
<keyword evidence="15 18" id="KW-0472">Membrane</keyword>
<evidence type="ECO:0000256" key="16">
    <source>
        <dbReference type="ARBA" id="ARBA00031027"/>
    </source>
</evidence>
<comment type="function">
    <text evidence="1">Core subunit of the mitochondrial membrane respiratory chain NADH dehydrogenase (Complex I) that is believed to belong to the minimal assembly required for catalysis. Complex I functions in the transfer of electrons from NADH to the respiratory chain. The immediate electron acceptor for the enzyme is believed to be ubiquinone.</text>
</comment>
<dbReference type="GO" id="GO:0015990">
    <property type="term" value="P:electron transport coupled proton transport"/>
    <property type="evidence" value="ECO:0007669"/>
    <property type="project" value="TreeGrafter"/>
</dbReference>
<keyword evidence="8" id="KW-0999">Mitochondrion inner membrane</keyword>
<evidence type="ECO:0000256" key="6">
    <source>
        <dbReference type="ARBA" id="ARBA00022660"/>
    </source>
</evidence>
<geneLocation type="mitochondrion" evidence="21"/>
<dbReference type="Pfam" id="PF00361">
    <property type="entry name" value="Proton_antipo_M"/>
    <property type="match status" value="1"/>
</dbReference>
<evidence type="ECO:0000256" key="10">
    <source>
        <dbReference type="ARBA" id="ARBA00022982"/>
    </source>
</evidence>